<proteinExistence type="predicted"/>
<dbReference type="Proteomes" id="UP000346198">
    <property type="component" value="Unassembled WGS sequence"/>
</dbReference>
<dbReference type="Pfam" id="PF00534">
    <property type="entry name" value="Glycos_transf_1"/>
    <property type="match status" value="1"/>
</dbReference>
<dbReference type="InterPro" id="IPR001296">
    <property type="entry name" value="Glyco_trans_1"/>
</dbReference>
<accession>A0A6C2UNY7</accession>
<evidence type="ECO:0000313" key="4">
    <source>
        <dbReference type="Proteomes" id="UP000346198"/>
    </source>
</evidence>
<evidence type="ECO:0000259" key="2">
    <source>
        <dbReference type="Pfam" id="PF13439"/>
    </source>
</evidence>
<keyword evidence="3" id="KW-0808">Transferase</keyword>
<dbReference type="CDD" id="cd03801">
    <property type="entry name" value="GT4_PimA-like"/>
    <property type="match status" value="1"/>
</dbReference>
<dbReference type="AlphaFoldDB" id="A0A6C2UNY7"/>
<dbReference type="PANTHER" id="PTHR45947">
    <property type="entry name" value="SULFOQUINOVOSYL TRANSFERASE SQD2"/>
    <property type="match status" value="1"/>
</dbReference>
<protein>
    <submittedName>
        <fullName evidence="3">Alpha-D-kanosaminyltransferase</fullName>
    </submittedName>
</protein>
<reference evidence="3 4" key="1">
    <citation type="submission" date="2019-04" db="EMBL/GenBank/DDBJ databases">
        <authorList>
            <person name="Van Vliet M D."/>
        </authorList>
    </citation>
    <scope>NUCLEOTIDE SEQUENCE [LARGE SCALE GENOMIC DNA]</scope>
    <source>
        <strain evidence="3 4">F21</strain>
    </source>
</reference>
<keyword evidence="4" id="KW-1185">Reference proteome</keyword>
<dbReference type="PANTHER" id="PTHR45947:SF3">
    <property type="entry name" value="SULFOQUINOVOSYL TRANSFERASE SQD2"/>
    <property type="match status" value="1"/>
</dbReference>
<dbReference type="InterPro" id="IPR050194">
    <property type="entry name" value="Glycosyltransferase_grp1"/>
</dbReference>
<dbReference type="EMBL" id="CAAHFH010000002">
    <property type="protein sequence ID" value="VGO21034.1"/>
    <property type="molecule type" value="Genomic_DNA"/>
</dbReference>
<evidence type="ECO:0000259" key="1">
    <source>
        <dbReference type="Pfam" id="PF00534"/>
    </source>
</evidence>
<evidence type="ECO:0000313" key="3">
    <source>
        <dbReference type="EMBL" id="VGO21034.1"/>
    </source>
</evidence>
<dbReference type="Gene3D" id="3.40.50.2000">
    <property type="entry name" value="Glycogen Phosphorylase B"/>
    <property type="match status" value="2"/>
</dbReference>
<name>A0A6C2UNY7_9BACT</name>
<feature type="domain" description="Glycosyl transferase family 1" evidence="1">
    <location>
        <begin position="164"/>
        <end position="323"/>
    </location>
</feature>
<feature type="domain" description="Glycosyltransferase subfamily 4-like N-terminal" evidence="2">
    <location>
        <begin position="10"/>
        <end position="156"/>
    </location>
</feature>
<dbReference type="GO" id="GO:0016757">
    <property type="term" value="F:glycosyltransferase activity"/>
    <property type="evidence" value="ECO:0007669"/>
    <property type="project" value="InterPro"/>
</dbReference>
<gene>
    <name evidence="3" type="primary">kanE_1</name>
    <name evidence="3" type="ORF">SCARR_03103</name>
</gene>
<dbReference type="SUPFAM" id="SSF53756">
    <property type="entry name" value="UDP-Glycosyltransferase/glycogen phosphorylase"/>
    <property type="match status" value="1"/>
</dbReference>
<organism evidence="3 4">
    <name type="scientific">Pontiella sulfatireligans</name>
    <dbReference type="NCBI Taxonomy" id="2750658"/>
    <lineage>
        <taxon>Bacteria</taxon>
        <taxon>Pseudomonadati</taxon>
        <taxon>Kiritimatiellota</taxon>
        <taxon>Kiritimatiellia</taxon>
        <taxon>Kiritimatiellales</taxon>
        <taxon>Pontiellaceae</taxon>
        <taxon>Pontiella</taxon>
    </lineage>
</organism>
<dbReference type="InterPro" id="IPR028098">
    <property type="entry name" value="Glyco_trans_4-like_N"/>
</dbReference>
<sequence length="347" mass="39577">MRLHQIYAPLTQQGHEVILYSCAFPGCKKTENVDGIEVHRLGNDLTFAPRCTLGLRRWVKKHQPDIVVEELNKLPFYSPLVYKGPLMIQMAHLWRNSIFKEASFPVAFVVWFFEQTIGWFYKNCWFSVYSTCTQNDLKAFGAKDDRNRLIYCGGDLKAYVPGTVEREPFILWISRLQKYKGPTDAVEILEKLAADFPELKLVIVGEGPFRPQLEAFIAEKGMQDKVTLTGFISEEDKIDLLQRAAVHLQSSYKEGWGLSVIEANCSGCPVVANDTTGLRDSCRDNENGLLYTHCDIEDGAAKVRQMLTDDDLRARLVAKGYEWGGSFSWERNTREILAYLQEIIDAE</sequence>
<dbReference type="Pfam" id="PF13439">
    <property type="entry name" value="Glyco_transf_4"/>
    <property type="match status" value="1"/>
</dbReference>